<name>A0A382E7D1_9ZZZZ</name>
<sequence>MSLSSGISDHERCRSQAVKQDKINETMMATIAQAGKP</sequence>
<reference evidence="2" key="1">
    <citation type="submission" date="2018-05" db="EMBL/GenBank/DDBJ databases">
        <authorList>
            <person name="Lanie J.A."/>
            <person name="Ng W.-L."/>
            <person name="Kazmierczak K.M."/>
            <person name="Andrzejewski T.M."/>
            <person name="Davidsen T.M."/>
            <person name="Wayne K.J."/>
            <person name="Tettelin H."/>
            <person name="Glass J.I."/>
            <person name="Rusch D."/>
            <person name="Podicherti R."/>
            <person name="Tsui H.-C.T."/>
            <person name="Winkler M.E."/>
        </authorList>
    </citation>
    <scope>NUCLEOTIDE SEQUENCE</scope>
</reference>
<feature type="compositionally biased region" description="Basic and acidic residues" evidence="1">
    <location>
        <begin position="8"/>
        <end position="20"/>
    </location>
</feature>
<feature type="non-terminal residue" evidence="2">
    <location>
        <position position="37"/>
    </location>
</feature>
<evidence type="ECO:0000256" key="1">
    <source>
        <dbReference type="SAM" id="MobiDB-lite"/>
    </source>
</evidence>
<accession>A0A382E7D1</accession>
<protein>
    <submittedName>
        <fullName evidence="2">Uncharacterized protein</fullName>
    </submittedName>
</protein>
<proteinExistence type="predicted"/>
<feature type="region of interest" description="Disordered" evidence="1">
    <location>
        <begin position="1"/>
        <end position="20"/>
    </location>
</feature>
<dbReference type="EMBL" id="UINC01043056">
    <property type="protein sequence ID" value="SVB46540.1"/>
    <property type="molecule type" value="Genomic_DNA"/>
</dbReference>
<organism evidence="2">
    <name type="scientific">marine metagenome</name>
    <dbReference type="NCBI Taxonomy" id="408172"/>
    <lineage>
        <taxon>unclassified sequences</taxon>
        <taxon>metagenomes</taxon>
        <taxon>ecological metagenomes</taxon>
    </lineage>
</organism>
<dbReference type="AlphaFoldDB" id="A0A382E7D1"/>
<gene>
    <name evidence="2" type="ORF">METZ01_LOCUS199394</name>
</gene>
<evidence type="ECO:0000313" key="2">
    <source>
        <dbReference type="EMBL" id="SVB46540.1"/>
    </source>
</evidence>